<keyword evidence="2" id="KW-0238">DNA-binding</keyword>
<reference evidence="6 7" key="1">
    <citation type="journal article" date="2020" name="Mol. Plant">
        <title>The Chromosome-Based Rubber Tree Genome Provides New Insights into Spurge Genome Evolution and Rubber Biosynthesis.</title>
        <authorList>
            <person name="Liu J."/>
            <person name="Shi C."/>
            <person name="Shi C.C."/>
            <person name="Li W."/>
            <person name="Zhang Q.J."/>
            <person name="Zhang Y."/>
            <person name="Li K."/>
            <person name="Lu H.F."/>
            <person name="Shi C."/>
            <person name="Zhu S.T."/>
            <person name="Xiao Z.Y."/>
            <person name="Nan H."/>
            <person name="Yue Y."/>
            <person name="Zhu X.G."/>
            <person name="Wu Y."/>
            <person name="Hong X.N."/>
            <person name="Fan G.Y."/>
            <person name="Tong Y."/>
            <person name="Zhang D."/>
            <person name="Mao C.L."/>
            <person name="Liu Y.L."/>
            <person name="Hao S.J."/>
            <person name="Liu W.Q."/>
            <person name="Lv M.Q."/>
            <person name="Zhang H.B."/>
            <person name="Liu Y."/>
            <person name="Hu-Tang G.R."/>
            <person name="Wang J.P."/>
            <person name="Wang J.H."/>
            <person name="Sun Y.H."/>
            <person name="Ni S.B."/>
            <person name="Chen W.B."/>
            <person name="Zhang X.C."/>
            <person name="Jiao Y.N."/>
            <person name="Eichler E.E."/>
            <person name="Li G.H."/>
            <person name="Liu X."/>
            <person name="Gao L.Z."/>
        </authorList>
    </citation>
    <scope>NUCLEOTIDE SEQUENCE [LARGE SCALE GENOMIC DNA]</scope>
    <source>
        <strain evidence="7">cv. GT1</strain>
        <tissue evidence="6">Leaf</tissue>
    </source>
</reference>
<accession>A0A6A6N206</accession>
<dbReference type="PANTHER" id="PTHR31719">
    <property type="entry name" value="NAC TRANSCRIPTION FACTOR 56"/>
    <property type="match status" value="1"/>
</dbReference>
<keyword evidence="4" id="KW-0539">Nucleus</keyword>
<dbReference type="InterPro" id="IPR036093">
    <property type="entry name" value="NAC_dom_sf"/>
</dbReference>
<evidence type="ECO:0000256" key="2">
    <source>
        <dbReference type="ARBA" id="ARBA00023125"/>
    </source>
</evidence>
<dbReference type="PANTHER" id="PTHR31719:SF164">
    <property type="entry name" value="NAC DOMAIN-CONTAINING PROTEIN"/>
    <property type="match status" value="1"/>
</dbReference>
<proteinExistence type="predicted"/>
<evidence type="ECO:0000256" key="4">
    <source>
        <dbReference type="ARBA" id="ARBA00023242"/>
    </source>
</evidence>
<evidence type="ECO:0000256" key="3">
    <source>
        <dbReference type="ARBA" id="ARBA00023163"/>
    </source>
</evidence>
<evidence type="ECO:0000256" key="1">
    <source>
        <dbReference type="ARBA" id="ARBA00023015"/>
    </source>
</evidence>
<dbReference type="Gene3D" id="2.170.150.80">
    <property type="entry name" value="NAC domain"/>
    <property type="match status" value="1"/>
</dbReference>
<dbReference type="GO" id="GO:0006355">
    <property type="term" value="P:regulation of DNA-templated transcription"/>
    <property type="evidence" value="ECO:0007669"/>
    <property type="project" value="InterPro"/>
</dbReference>
<feature type="domain" description="NAC" evidence="5">
    <location>
        <begin position="1"/>
        <end position="121"/>
    </location>
</feature>
<keyword evidence="3" id="KW-0804">Transcription</keyword>
<dbReference type="GO" id="GO:0003677">
    <property type="term" value="F:DNA binding"/>
    <property type="evidence" value="ECO:0007669"/>
    <property type="project" value="UniProtKB-KW"/>
</dbReference>
<dbReference type="Proteomes" id="UP000467840">
    <property type="component" value="Chromosome 10"/>
</dbReference>
<dbReference type="Pfam" id="PF02365">
    <property type="entry name" value="NAM"/>
    <property type="match status" value="1"/>
</dbReference>
<keyword evidence="7" id="KW-1185">Reference proteome</keyword>
<dbReference type="InterPro" id="IPR003441">
    <property type="entry name" value="NAC-dom"/>
</dbReference>
<dbReference type="AlphaFoldDB" id="A0A6A6N206"/>
<evidence type="ECO:0000313" key="7">
    <source>
        <dbReference type="Proteomes" id="UP000467840"/>
    </source>
</evidence>
<dbReference type="PROSITE" id="PS51005">
    <property type="entry name" value="NAC"/>
    <property type="match status" value="1"/>
</dbReference>
<comment type="caution">
    <text evidence="6">The sequence shown here is derived from an EMBL/GenBank/DDBJ whole genome shotgun (WGS) entry which is preliminary data.</text>
</comment>
<evidence type="ECO:0000313" key="6">
    <source>
        <dbReference type="EMBL" id="KAF2318493.1"/>
    </source>
</evidence>
<dbReference type="GO" id="GO:0048731">
    <property type="term" value="P:system development"/>
    <property type="evidence" value="ECO:0007669"/>
    <property type="project" value="TreeGrafter"/>
</dbReference>
<dbReference type="EMBL" id="JAAGAX010000003">
    <property type="protein sequence ID" value="KAF2318493.1"/>
    <property type="molecule type" value="Genomic_DNA"/>
</dbReference>
<protein>
    <recommendedName>
        <fullName evidence="5">NAC domain-containing protein</fullName>
    </recommendedName>
</protein>
<organism evidence="6 7">
    <name type="scientific">Hevea brasiliensis</name>
    <name type="common">Para rubber tree</name>
    <name type="synonym">Siphonia brasiliensis</name>
    <dbReference type="NCBI Taxonomy" id="3981"/>
    <lineage>
        <taxon>Eukaryota</taxon>
        <taxon>Viridiplantae</taxon>
        <taxon>Streptophyta</taxon>
        <taxon>Embryophyta</taxon>
        <taxon>Tracheophyta</taxon>
        <taxon>Spermatophyta</taxon>
        <taxon>Magnoliopsida</taxon>
        <taxon>eudicotyledons</taxon>
        <taxon>Gunneridae</taxon>
        <taxon>Pentapetalae</taxon>
        <taxon>rosids</taxon>
        <taxon>fabids</taxon>
        <taxon>Malpighiales</taxon>
        <taxon>Euphorbiaceae</taxon>
        <taxon>Crotonoideae</taxon>
        <taxon>Micrandreae</taxon>
        <taxon>Hevea</taxon>
    </lineage>
</organism>
<gene>
    <name evidence="6" type="ORF">GH714_008346</name>
</gene>
<dbReference type="SUPFAM" id="SSF101941">
    <property type="entry name" value="NAC domain"/>
    <property type="match status" value="1"/>
</dbReference>
<sequence>MLREKHYTKKPLPPRVVEECNIYGDKNPWDLFDQNRTEYIFTKLKKKSKAKIDRRAGSGTWKSRSTKPCPNHKNPLWFKKDFVFEVNDASRNKDGHWLMMELSLNYGGEVDNYVLCRICYKHSHNKREIITDEEALPTNLDAQFIPYIENKRKPLADGDEESYQNQKTMRSCYSNIVVEGQSVATPQGLGSYSSLNMTQEEHAPEVELTSLLLDFGPYINECFLDHLDDDEEAFPINHDNGPDARPIIA</sequence>
<evidence type="ECO:0000259" key="5">
    <source>
        <dbReference type="PROSITE" id="PS51005"/>
    </source>
</evidence>
<name>A0A6A6N206_HEVBR</name>
<keyword evidence="1" id="KW-0805">Transcription regulation</keyword>